<dbReference type="InterPro" id="IPR036188">
    <property type="entry name" value="FAD/NAD-bd_sf"/>
</dbReference>
<evidence type="ECO:0000256" key="2">
    <source>
        <dbReference type="ARBA" id="ARBA00022630"/>
    </source>
</evidence>
<dbReference type="NCBIfam" id="NF008726">
    <property type="entry name" value="PRK11728.1"/>
    <property type="match status" value="1"/>
</dbReference>
<dbReference type="Gene3D" id="3.50.50.60">
    <property type="entry name" value="FAD/NAD(P)-binding domain"/>
    <property type="match status" value="1"/>
</dbReference>
<evidence type="ECO:0000259" key="6">
    <source>
        <dbReference type="Pfam" id="PF01266"/>
    </source>
</evidence>
<comment type="similarity">
    <text evidence="5">Belongs to the L2HGDH family.</text>
</comment>
<dbReference type="GO" id="GO:0047545">
    <property type="term" value="F:(S)-2-hydroxyglutarate dehydrogenase activity"/>
    <property type="evidence" value="ECO:0007669"/>
    <property type="project" value="TreeGrafter"/>
</dbReference>
<dbReference type="Pfam" id="PF01266">
    <property type="entry name" value="DAO"/>
    <property type="match status" value="1"/>
</dbReference>
<evidence type="ECO:0000256" key="3">
    <source>
        <dbReference type="ARBA" id="ARBA00022827"/>
    </source>
</evidence>
<evidence type="ECO:0000313" key="7">
    <source>
        <dbReference type="EMBL" id="QAZ65831.1"/>
    </source>
</evidence>
<dbReference type="OrthoDB" id="9801699at2"/>
<keyword evidence="3" id="KW-0274">FAD</keyword>
<keyword evidence="2" id="KW-0285">Flavoprotein</keyword>
<keyword evidence="8" id="KW-1185">Reference proteome</keyword>
<protein>
    <submittedName>
        <fullName evidence="7">L-2-hydroxyglutarate oxidase</fullName>
    </submittedName>
</protein>
<dbReference type="PANTHER" id="PTHR43104">
    <property type="entry name" value="L-2-HYDROXYGLUTARATE DEHYDROGENASE, MITOCHONDRIAL"/>
    <property type="match status" value="1"/>
</dbReference>
<dbReference type="SUPFAM" id="SSF51905">
    <property type="entry name" value="FAD/NAD(P)-binding domain"/>
    <property type="match status" value="1"/>
</dbReference>
<dbReference type="InterPro" id="IPR006076">
    <property type="entry name" value="FAD-dep_OxRdtase"/>
</dbReference>
<dbReference type="AlphaFoldDB" id="A0A4P6HFA4"/>
<name>A0A4P6HFA4_9BACT</name>
<feature type="domain" description="FAD dependent oxidoreductase" evidence="6">
    <location>
        <begin position="5"/>
        <end position="396"/>
    </location>
</feature>
<dbReference type="PANTHER" id="PTHR43104:SF2">
    <property type="entry name" value="L-2-HYDROXYGLUTARATE DEHYDROGENASE, MITOCHONDRIAL"/>
    <property type="match status" value="1"/>
</dbReference>
<dbReference type="EMBL" id="CP026538">
    <property type="protein sequence ID" value="QAZ65831.1"/>
    <property type="molecule type" value="Genomic_DNA"/>
</dbReference>
<keyword evidence="4" id="KW-0560">Oxidoreductase</keyword>
<evidence type="ECO:0000256" key="4">
    <source>
        <dbReference type="ARBA" id="ARBA00023002"/>
    </source>
</evidence>
<dbReference type="GO" id="GO:0005737">
    <property type="term" value="C:cytoplasm"/>
    <property type="evidence" value="ECO:0007669"/>
    <property type="project" value="TreeGrafter"/>
</dbReference>
<gene>
    <name evidence="7" type="ORF">C3Y92_00675</name>
</gene>
<evidence type="ECO:0000256" key="1">
    <source>
        <dbReference type="ARBA" id="ARBA00001974"/>
    </source>
</evidence>
<comment type="cofactor">
    <cofactor evidence="1">
        <name>FAD</name>
        <dbReference type="ChEBI" id="CHEBI:57692"/>
    </cofactor>
</comment>
<evidence type="ECO:0000256" key="5">
    <source>
        <dbReference type="ARBA" id="ARBA00037941"/>
    </source>
</evidence>
<evidence type="ECO:0000313" key="8">
    <source>
        <dbReference type="Proteomes" id="UP000293296"/>
    </source>
</evidence>
<organism evidence="7 8">
    <name type="scientific">Solidesulfovibrio carbinolicus</name>
    <dbReference type="NCBI Taxonomy" id="296842"/>
    <lineage>
        <taxon>Bacteria</taxon>
        <taxon>Pseudomonadati</taxon>
        <taxon>Thermodesulfobacteriota</taxon>
        <taxon>Desulfovibrionia</taxon>
        <taxon>Desulfovibrionales</taxon>
        <taxon>Desulfovibrionaceae</taxon>
        <taxon>Solidesulfovibrio</taxon>
    </lineage>
</organism>
<accession>A0A4P6HFA4</accession>
<dbReference type="KEGG" id="dcb:C3Y92_00675"/>
<dbReference type="RefSeq" id="WP_129348533.1">
    <property type="nucleotide sequence ID" value="NZ_CP026538.1"/>
</dbReference>
<dbReference type="Proteomes" id="UP000293296">
    <property type="component" value="Chromosome"/>
</dbReference>
<proteinExistence type="inferred from homology"/>
<sequence>MQHFDFIIAGAGIVGLTTAYEILNRAPSARVAVVEKEDAPGRHASGRNSGVLHCGLYYGSDTLKAQVCAVGGRAMKDFADAHGIPWRNTGKVLVATEPDQLPAVDRLLQNAADNAIRAERIDNQTLLELEPAAPPHAVAAIHCPDTSVIDAKAVLETLRRLLAERGARFFFQRRVLGPAADGALQTTSGPIRGGFLFNCCGAYADVLAKACNFGRQYALVPFKGIYWKLSPQKNHLVRGNIYPVPDPAMPFLGVHFTRGLSGEVYVGPTAIPALGRENYGLVSGAKWGEATTILGRLARLYLAGQNNFRLLAHTEIRKYSKRFFHQCAKRLFPGLELDDLVPTAKAGIRPQLVSVAAKRLEMDYILEGDRNSLHVLNAISPAFTGSFAFARMIIDRSGAL</sequence>
<dbReference type="Gene3D" id="3.30.9.10">
    <property type="entry name" value="D-Amino Acid Oxidase, subunit A, domain 2"/>
    <property type="match status" value="1"/>
</dbReference>
<reference evidence="7 8" key="1">
    <citation type="submission" date="2018-02" db="EMBL/GenBank/DDBJ databases">
        <title>Genome sequence of Desulfovibrio carbinolicus DSM 3852.</title>
        <authorList>
            <person name="Wilbanks E."/>
            <person name="Skennerton C.T."/>
            <person name="Orphan V.J."/>
        </authorList>
    </citation>
    <scope>NUCLEOTIDE SEQUENCE [LARGE SCALE GENOMIC DNA]</scope>
    <source>
        <strain evidence="7 8">DSM 3852</strain>
    </source>
</reference>